<feature type="transmembrane region" description="Helical" evidence="5">
    <location>
        <begin position="15"/>
        <end position="35"/>
    </location>
</feature>
<evidence type="ECO:0000259" key="6">
    <source>
        <dbReference type="Pfam" id="PF00924"/>
    </source>
</evidence>
<dbReference type="AlphaFoldDB" id="A0A1G7XP44"/>
<dbReference type="Proteomes" id="UP000199495">
    <property type="component" value="Unassembled WGS sequence"/>
</dbReference>
<feature type="transmembrane region" description="Helical" evidence="5">
    <location>
        <begin position="94"/>
        <end position="120"/>
    </location>
</feature>
<evidence type="ECO:0000256" key="5">
    <source>
        <dbReference type="SAM" id="Phobius"/>
    </source>
</evidence>
<gene>
    <name evidence="7" type="ORF">SAMN04487974_11039</name>
</gene>
<reference evidence="7 8" key="1">
    <citation type="submission" date="2016-10" db="EMBL/GenBank/DDBJ databases">
        <authorList>
            <person name="de Groot N.N."/>
        </authorList>
    </citation>
    <scope>NUCLEOTIDE SEQUENCE [LARGE SCALE GENOMIC DNA]</scope>
    <source>
        <strain evidence="7 8">CGMCC 1.10267</strain>
    </source>
</reference>
<dbReference type="GO" id="GO:0008381">
    <property type="term" value="F:mechanosensitive monoatomic ion channel activity"/>
    <property type="evidence" value="ECO:0007669"/>
    <property type="project" value="UniProtKB-ARBA"/>
</dbReference>
<accession>A0A1G7XP44</accession>
<evidence type="ECO:0000256" key="3">
    <source>
        <dbReference type="ARBA" id="ARBA00022989"/>
    </source>
</evidence>
<feature type="domain" description="Mechanosensitive ion channel MscS" evidence="6">
    <location>
        <begin position="190"/>
        <end position="256"/>
    </location>
</feature>
<keyword evidence="8" id="KW-1185">Reference proteome</keyword>
<dbReference type="Gene3D" id="1.10.287.1260">
    <property type="match status" value="1"/>
</dbReference>
<keyword evidence="2 5" id="KW-0812">Transmembrane</keyword>
<sequence>MANVLASIEGSLRWIPSWFVSLMVLFLAGLVALVLHRYLFSFAQRAVAEKGLFWRSLISRTKWPTRMVFIIIGLTLGTRIAPLGFGQAGFVRQLLLVCFIVTIAWIAQSALHIWSIIYMRRFKLEAEDNLLARKHATQSKILLRVADILILIIAISAVLMTIEEVRQYGVSLLASAGAAGIIVGLALQPVLKNLLAGIQLAITQPIRIDDALIVEGEWGNVEEITSTYVVLRIWDMRRLIVPLSYFIEQPFQNWTREGSALLGTVIIFLDYRAPLDAIRGKVEEIAKASPLWNGEVAHVQVTDLKADSMEIRILVSANNSGKAFDLRCEVREKLIDFLQREHAYALPVRRLEQSGTQGLSQLPSAG</sequence>
<keyword evidence="4 5" id="KW-0472">Membrane</keyword>
<dbReference type="OrthoDB" id="9792218at2"/>
<evidence type="ECO:0000313" key="7">
    <source>
        <dbReference type="EMBL" id="SDG85967.1"/>
    </source>
</evidence>
<keyword evidence="3 5" id="KW-1133">Transmembrane helix</keyword>
<evidence type="ECO:0000256" key="4">
    <source>
        <dbReference type="ARBA" id="ARBA00023136"/>
    </source>
</evidence>
<feature type="transmembrane region" description="Helical" evidence="5">
    <location>
        <begin position="168"/>
        <end position="187"/>
    </location>
</feature>
<feature type="transmembrane region" description="Helical" evidence="5">
    <location>
        <begin position="67"/>
        <end position="88"/>
    </location>
</feature>
<protein>
    <submittedName>
        <fullName evidence="7">Small-conductance mechanosensitive channel</fullName>
    </submittedName>
</protein>
<dbReference type="PANTHER" id="PTHR30566:SF25">
    <property type="entry name" value="INNER MEMBRANE PROTEIN"/>
    <property type="match status" value="1"/>
</dbReference>
<dbReference type="InterPro" id="IPR006685">
    <property type="entry name" value="MscS_channel_2nd"/>
</dbReference>
<dbReference type="InterPro" id="IPR023408">
    <property type="entry name" value="MscS_beta-dom_sf"/>
</dbReference>
<dbReference type="GO" id="GO:0016020">
    <property type="term" value="C:membrane"/>
    <property type="evidence" value="ECO:0007669"/>
    <property type="project" value="UniProtKB-SubCell"/>
</dbReference>
<dbReference type="SUPFAM" id="SSF50182">
    <property type="entry name" value="Sm-like ribonucleoproteins"/>
    <property type="match status" value="1"/>
</dbReference>
<evidence type="ECO:0000256" key="2">
    <source>
        <dbReference type="ARBA" id="ARBA00022692"/>
    </source>
</evidence>
<dbReference type="STRING" id="440168.SAMN04487974_11039"/>
<feature type="transmembrane region" description="Helical" evidence="5">
    <location>
        <begin position="141"/>
        <end position="162"/>
    </location>
</feature>
<evidence type="ECO:0000256" key="1">
    <source>
        <dbReference type="ARBA" id="ARBA00004370"/>
    </source>
</evidence>
<dbReference type="PANTHER" id="PTHR30566">
    <property type="entry name" value="YNAI-RELATED MECHANOSENSITIVE ION CHANNEL"/>
    <property type="match status" value="1"/>
</dbReference>
<comment type="subcellular location">
    <subcellularLocation>
        <location evidence="1">Membrane</location>
    </subcellularLocation>
</comment>
<dbReference type="Gene3D" id="2.30.30.60">
    <property type="match status" value="1"/>
</dbReference>
<dbReference type="InterPro" id="IPR010920">
    <property type="entry name" value="LSM_dom_sf"/>
</dbReference>
<name>A0A1G7XP44_9HYPH</name>
<organism evidence="7 8">
    <name type="scientific">Pelagibacterium luteolum</name>
    <dbReference type="NCBI Taxonomy" id="440168"/>
    <lineage>
        <taxon>Bacteria</taxon>
        <taxon>Pseudomonadati</taxon>
        <taxon>Pseudomonadota</taxon>
        <taxon>Alphaproteobacteria</taxon>
        <taxon>Hyphomicrobiales</taxon>
        <taxon>Devosiaceae</taxon>
        <taxon>Pelagibacterium</taxon>
    </lineage>
</organism>
<evidence type="ECO:0000313" key="8">
    <source>
        <dbReference type="Proteomes" id="UP000199495"/>
    </source>
</evidence>
<dbReference type="RefSeq" id="WP_090597474.1">
    <property type="nucleotide sequence ID" value="NZ_FNCS01000010.1"/>
</dbReference>
<dbReference type="EMBL" id="FNCS01000010">
    <property type="protein sequence ID" value="SDG85967.1"/>
    <property type="molecule type" value="Genomic_DNA"/>
</dbReference>
<proteinExistence type="predicted"/>
<dbReference type="Pfam" id="PF00924">
    <property type="entry name" value="MS_channel_2nd"/>
    <property type="match status" value="1"/>
</dbReference>